<dbReference type="AlphaFoldDB" id="A0A1M7C7Z5"/>
<reference evidence="1 2" key="1">
    <citation type="submission" date="2016-11" db="EMBL/GenBank/DDBJ databases">
        <authorList>
            <person name="Jaros S."/>
            <person name="Januszkiewicz K."/>
            <person name="Wedrychowicz H."/>
        </authorList>
    </citation>
    <scope>NUCLEOTIDE SEQUENCE [LARGE SCALE GENOMIC DNA]</scope>
    <source>
        <strain evidence="1 2">DSM 29589</strain>
    </source>
</reference>
<keyword evidence="2" id="KW-1185">Reference proteome</keyword>
<proteinExistence type="predicted"/>
<evidence type="ECO:0000313" key="1">
    <source>
        <dbReference type="EMBL" id="SHL63287.1"/>
    </source>
</evidence>
<name>A0A1M7C7Z5_9RHOB</name>
<dbReference type="STRING" id="337701.SAMN05444398_104141"/>
<evidence type="ECO:0000313" key="2">
    <source>
        <dbReference type="Proteomes" id="UP000183974"/>
    </source>
</evidence>
<protein>
    <submittedName>
        <fullName evidence="1">Uncharacterized protein</fullName>
    </submittedName>
</protein>
<gene>
    <name evidence="1" type="ORF">SAMN05444398_104141</name>
</gene>
<sequence length="39" mass="4544">MAAIKRERNLSSTIWLNIAHVPFLPIRALRQNLRTCRAL</sequence>
<organism evidence="1 2">
    <name type="scientific">Roseovarius pacificus</name>
    <dbReference type="NCBI Taxonomy" id="337701"/>
    <lineage>
        <taxon>Bacteria</taxon>
        <taxon>Pseudomonadati</taxon>
        <taxon>Pseudomonadota</taxon>
        <taxon>Alphaproteobacteria</taxon>
        <taxon>Rhodobacterales</taxon>
        <taxon>Roseobacteraceae</taxon>
        <taxon>Roseovarius</taxon>
    </lineage>
</organism>
<dbReference type="Proteomes" id="UP000183974">
    <property type="component" value="Unassembled WGS sequence"/>
</dbReference>
<dbReference type="EMBL" id="FRBR01000004">
    <property type="protein sequence ID" value="SHL63287.1"/>
    <property type="molecule type" value="Genomic_DNA"/>
</dbReference>
<accession>A0A1M7C7Z5</accession>